<keyword evidence="4" id="KW-1185">Reference proteome</keyword>
<name>A0A4Z1PFZ6_9PEZI</name>
<evidence type="ECO:0000256" key="1">
    <source>
        <dbReference type="SAM" id="Phobius"/>
    </source>
</evidence>
<sequence>MSVCMLLFYVLTRMLTDLLLLQANHTSHSGHVMSCGDLIHPDLGSALFIIIGVFPFTVFVAVFCLPFITIIILDKPSNKSASTSSC</sequence>
<comment type="caution">
    <text evidence="3">The sequence shown here is derived from an EMBL/GenBank/DDBJ whole genome shotgun (WGS) entry which is preliminary data.</text>
</comment>
<keyword evidence="1" id="KW-0812">Transmembrane</keyword>
<evidence type="ECO:0000313" key="4">
    <source>
        <dbReference type="Proteomes" id="UP000298493"/>
    </source>
</evidence>
<keyword evidence="1" id="KW-0472">Membrane</keyword>
<organism evidence="3 4">
    <name type="scientific">Venturia nashicola</name>
    <dbReference type="NCBI Taxonomy" id="86259"/>
    <lineage>
        <taxon>Eukaryota</taxon>
        <taxon>Fungi</taxon>
        <taxon>Dikarya</taxon>
        <taxon>Ascomycota</taxon>
        <taxon>Pezizomycotina</taxon>
        <taxon>Dothideomycetes</taxon>
        <taxon>Pleosporomycetidae</taxon>
        <taxon>Venturiales</taxon>
        <taxon>Venturiaceae</taxon>
        <taxon>Venturia</taxon>
    </lineage>
</organism>
<evidence type="ECO:0000313" key="3">
    <source>
        <dbReference type="EMBL" id="TID24251.1"/>
    </source>
</evidence>
<dbReference type="Proteomes" id="UP000298493">
    <property type="component" value="Unassembled WGS sequence"/>
</dbReference>
<reference evidence="3 4" key="1">
    <citation type="submission" date="2019-04" db="EMBL/GenBank/DDBJ databases">
        <title>High contiguity whole genome sequence and gene annotation resource for two Venturia nashicola isolates.</title>
        <authorList>
            <person name="Prokchorchik M."/>
            <person name="Won K."/>
            <person name="Lee Y."/>
            <person name="Choi E.D."/>
            <person name="Segonzac C."/>
            <person name="Sohn K.H."/>
        </authorList>
    </citation>
    <scope>NUCLEOTIDE SEQUENCE [LARGE SCALE GENOMIC DNA]</scope>
    <source>
        <strain evidence="3 4">PRI2</strain>
    </source>
</reference>
<keyword evidence="2" id="KW-0732">Signal</keyword>
<feature type="signal peptide" evidence="2">
    <location>
        <begin position="1"/>
        <end position="16"/>
    </location>
</feature>
<protein>
    <submittedName>
        <fullName evidence="3">Uncharacterized protein</fullName>
    </submittedName>
</protein>
<accession>A0A4Z1PFZ6</accession>
<proteinExistence type="predicted"/>
<evidence type="ECO:0000256" key="2">
    <source>
        <dbReference type="SAM" id="SignalP"/>
    </source>
</evidence>
<dbReference type="EMBL" id="SNSC02000005">
    <property type="protein sequence ID" value="TID24251.1"/>
    <property type="molecule type" value="Genomic_DNA"/>
</dbReference>
<keyword evidence="1" id="KW-1133">Transmembrane helix</keyword>
<gene>
    <name evidence="3" type="ORF">E6O75_ATG02616</name>
</gene>
<dbReference type="AlphaFoldDB" id="A0A4Z1PFZ6"/>
<feature type="transmembrane region" description="Helical" evidence="1">
    <location>
        <begin position="47"/>
        <end position="73"/>
    </location>
</feature>
<feature type="chain" id="PRO_5021445000" evidence="2">
    <location>
        <begin position="17"/>
        <end position="86"/>
    </location>
</feature>